<dbReference type="HOGENOM" id="CLU_007383_9_0_1"/>
<feature type="domain" description="NAD-dependent epimerase/dehydratase" evidence="2">
    <location>
        <begin position="10"/>
        <end position="256"/>
    </location>
</feature>
<dbReference type="InterPro" id="IPR001509">
    <property type="entry name" value="Epimerase_deHydtase"/>
</dbReference>
<dbReference type="Gramene" id="OMERI01G11640.1">
    <property type="protein sequence ID" value="OMERI01G11640.1"/>
    <property type="gene ID" value="OMERI01G11640"/>
</dbReference>
<evidence type="ECO:0000313" key="3">
    <source>
        <dbReference type="EnsemblPlants" id="OMERI01G11640.1"/>
    </source>
</evidence>
<dbReference type="CDD" id="cd08958">
    <property type="entry name" value="FR_SDR_e"/>
    <property type="match status" value="1"/>
</dbReference>
<dbReference type="AlphaFoldDB" id="A0A0E0C0X5"/>
<dbReference type="InterPro" id="IPR050425">
    <property type="entry name" value="NAD(P)_dehydrat-like"/>
</dbReference>
<dbReference type="PANTHER" id="PTHR10366:SF470">
    <property type="entry name" value="OS01G0283600 PROTEIN"/>
    <property type="match status" value="1"/>
</dbReference>
<reference evidence="3" key="1">
    <citation type="submission" date="2015-04" db="UniProtKB">
        <authorList>
            <consortium name="EnsemblPlants"/>
        </authorList>
    </citation>
    <scope>IDENTIFICATION</scope>
</reference>
<organism evidence="3">
    <name type="scientific">Oryza meridionalis</name>
    <dbReference type="NCBI Taxonomy" id="40149"/>
    <lineage>
        <taxon>Eukaryota</taxon>
        <taxon>Viridiplantae</taxon>
        <taxon>Streptophyta</taxon>
        <taxon>Embryophyta</taxon>
        <taxon>Tracheophyta</taxon>
        <taxon>Spermatophyta</taxon>
        <taxon>Magnoliopsida</taxon>
        <taxon>Liliopsida</taxon>
        <taxon>Poales</taxon>
        <taxon>Poaceae</taxon>
        <taxon>BOP clade</taxon>
        <taxon>Oryzoideae</taxon>
        <taxon>Oryzeae</taxon>
        <taxon>Oryzinae</taxon>
        <taxon>Oryza</taxon>
    </lineage>
</organism>
<protein>
    <recommendedName>
        <fullName evidence="2">NAD-dependent epimerase/dehydratase domain-containing protein</fullName>
    </recommendedName>
</protein>
<dbReference type="STRING" id="40149.A0A0E0C0X5"/>
<dbReference type="Proteomes" id="UP000008021">
    <property type="component" value="Chromosome 1"/>
</dbReference>
<dbReference type="EnsemblPlants" id="OMERI01G11640.1">
    <property type="protein sequence ID" value="OMERI01G11640.1"/>
    <property type="gene ID" value="OMERI01G11640"/>
</dbReference>
<dbReference type="PANTHER" id="PTHR10366">
    <property type="entry name" value="NAD DEPENDENT EPIMERASE/DEHYDRATASE"/>
    <property type="match status" value="1"/>
</dbReference>
<reference evidence="3" key="2">
    <citation type="submission" date="2018-05" db="EMBL/GenBank/DDBJ databases">
        <title>OmerRS3 (Oryza meridionalis Reference Sequence Version 3).</title>
        <authorList>
            <person name="Zhang J."/>
            <person name="Kudrna D."/>
            <person name="Lee S."/>
            <person name="Talag J."/>
            <person name="Welchert J."/>
            <person name="Wing R.A."/>
        </authorList>
    </citation>
    <scope>NUCLEOTIDE SEQUENCE [LARGE SCALE GENOMIC DNA]</scope>
    <source>
        <strain evidence="3">cv. OR44</strain>
    </source>
</reference>
<dbReference type="GO" id="GO:0016616">
    <property type="term" value="F:oxidoreductase activity, acting on the CH-OH group of donors, NAD or NADP as acceptor"/>
    <property type="evidence" value="ECO:0007669"/>
    <property type="project" value="TreeGrafter"/>
</dbReference>
<dbReference type="Gene3D" id="3.40.50.720">
    <property type="entry name" value="NAD(P)-binding Rossmann-like Domain"/>
    <property type="match status" value="1"/>
</dbReference>
<name>A0A0E0C0X5_9ORYZ</name>
<dbReference type="Pfam" id="PF01370">
    <property type="entry name" value="Epimerase"/>
    <property type="match status" value="1"/>
</dbReference>
<evidence type="ECO:0000256" key="1">
    <source>
        <dbReference type="ARBA" id="ARBA00023002"/>
    </source>
</evidence>
<accession>A0A0E0C0X5</accession>
<sequence length="340" mass="38043">MVTGGEQMMVCVTGAGGFIGSWLVKELLHRGYAVRGAVRDPEGRKNAHLHDLEGAKRRLSLHRADVLDCNSLRAAFNLCDGVFHVASPVSDDHVSSKYQYALWSDHELLPTAIEGTKNVINVAADMGIKRVVFTSSYGAVHMNPNRRSDQTLDETCWSDLEFCKQTQNWYCYAKMVAEMTAMEEASKRGVQLLVVVPAVTVGEMLQPTLNASVYRVATYMRGTKKAYPNAVAAYVDVRDVARAHALVYEHRGARGRYLCIGSVLHRSEFVRLLRELFPQYPITTRCEDNSKPMVKPYQFSVQRLEALGMRFTPLKESLYETVISLQDKGHLPAISPRSAL</sequence>
<proteinExistence type="predicted"/>
<keyword evidence="1" id="KW-0560">Oxidoreductase</keyword>
<dbReference type="FunFam" id="3.40.50.720:FF:000219">
    <property type="entry name" value="Cinnamoyl-CoA reductase 1"/>
    <property type="match status" value="1"/>
</dbReference>
<dbReference type="InterPro" id="IPR036291">
    <property type="entry name" value="NAD(P)-bd_dom_sf"/>
</dbReference>
<keyword evidence="4" id="KW-1185">Reference proteome</keyword>
<evidence type="ECO:0000259" key="2">
    <source>
        <dbReference type="Pfam" id="PF01370"/>
    </source>
</evidence>
<evidence type="ECO:0000313" key="4">
    <source>
        <dbReference type="Proteomes" id="UP000008021"/>
    </source>
</evidence>
<dbReference type="SUPFAM" id="SSF51735">
    <property type="entry name" value="NAD(P)-binding Rossmann-fold domains"/>
    <property type="match status" value="1"/>
</dbReference>